<feature type="binding site" evidence="5">
    <location>
        <position position="210"/>
    </location>
    <ligand>
        <name>Zn(2+)</name>
        <dbReference type="ChEBI" id="CHEBI:29105"/>
    </ligand>
</feature>
<evidence type="ECO:0000256" key="4">
    <source>
        <dbReference type="HAMAP-Rule" id="MF_03160"/>
    </source>
</evidence>
<reference evidence="9" key="1">
    <citation type="submission" date="2020-01" db="EMBL/GenBank/DDBJ databases">
        <authorList>
            <consortium name="DOE Joint Genome Institute"/>
            <person name="Haridas S."/>
            <person name="Albert R."/>
            <person name="Binder M."/>
            <person name="Bloem J."/>
            <person name="Labutti K."/>
            <person name="Salamov A."/>
            <person name="Andreopoulos B."/>
            <person name="Baker S.E."/>
            <person name="Barry K."/>
            <person name="Bills G."/>
            <person name="Bluhm B.H."/>
            <person name="Cannon C."/>
            <person name="Castanera R."/>
            <person name="Culley D.E."/>
            <person name="Daum C."/>
            <person name="Ezra D."/>
            <person name="Gonzalez J.B."/>
            <person name="Henrissat B."/>
            <person name="Kuo A."/>
            <person name="Liang C."/>
            <person name="Lipzen A."/>
            <person name="Lutzoni F."/>
            <person name="Magnuson J."/>
            <person name="Mondo S."/>
            <person name="Nolan M."/>
            <person name="Ohm R."/>
            <person name="Pangilinan J."/>
            <person name="Park H.-J."/>
            <person name="Ramirez L."/>
            <person name="Alfaro M."/>
            <person name="Sun H."/>
            <person name="Tritt A."/>
            <person name="Yoshinaga Y."/>
            <person name="Zwiers L.-H."/>
            <person name="Turgeon B.G."/>
            <person name="Goodwin S.B."/>
            <person name="Spatafora J.W."/>
            <person name="Crous P.W."/>
            <person name="Grigoriev I.V."/>
        </authorList>
    </citation>
    <scope>NUCLEOTIDE SEQUENCE</scope>
    <source>
        <strain evidence="9">CBS 342.82</strain>
    </source>
</reference>
<feature type="region of interest" description="Disordered" evidence="6">
    <location>
        <begin position="163"/>
        <end position="182"/>
    </location>
</feature>
<dbReference type="Pfam" id="PF02146">
    <property type="entry name" value="SIR2"/>
    <property type="match status" value="1"/>
</dbReference>
<dbReference type="GO" id="GO:0036054">
    <property type="term" value="F:protein-malonyllysine demalonylase activity"/>
    <property type="evidence" value="ECO:0007669"/>
    <property type="project" value="UniProtKB-UniRule"/>
</dbReference>
<evidence type="ECO:0000256" key="3">
    <source>
        <dbReference type="ARBA" id="ARBA00023027"/>
    </source>
</evidence>
<dbReference type="InterPro" id="IPR029035">
    <property type="entry name" value="DHS-like_NAD/FAD-binding_dom"/>
</dbReference>
<evidence type="ECO:0000313" key="8">
    <source>
        <dbReference type="Proteomes" id="UP000504637"/>
    </source>
</evidence>
<dbReference type="GO" id="GO:0070403">
    <property type="term" value="F:NAD+ binding"/>
    <property type="evidence" value="ECO:0007669"/>
    <property type="project" value="UniProtKB-UniRule"/>
</dbReference>
<dbReference type="GO" id="GO:0008270">
    <property type="term" value="F:zinc ion binding"/>
    <property type="evidence" value="ECO:0007669"/>
    <property type="project" value="UniProtKB-UniRule"/>
</dbReference>
<dbReference type="Gene3D" id="3.30.1600.10">
    <property type="entry name" value="SIR2/SIRT2 'Small Domain"/>
    <property type="match status" value="1"/>
</dbReference>
<keyword evidence="4 5" id="KW-0862">Zinc</keyword>
<keyword evidence="8" id="KW-1185">Reference proteome</keyword>
<dbReference type="InterPro" id="IPR027546">
    <property type="entry name" value="Sirtuin_class_III"/>
</dbReference>
<feature type="binding site" evidence="4 5">
    <location>
        <position position="213"/>
    </location>
    <ligand>
        <name>Zn(2+)</name>
        <dbReference type="ChEBI" id="CHEBI:29105"/>
    </ligand>
</feature>
<keyword evidence="3 4" id="KW-0520">NAD</keyword>
<feature type="binding site" evidence="4">
    <location>
        <begin position="111"/>
        <end position="114"/>
    </location>
    <ligand>
        <name>NAD(+)</name>
        <dbReference type="ChEBI" id="CHEBI:57540"/>
    </ligand>
</feature>
<evidence type="ECO:0000313" key="9">
    <source>
        <dbReference type="RefSeq" id="XP_033460640.1"/>
    </source>
</evidence>
<organism evidence="9">
    <name type="scientific">Dissoconium aciculare CBS 342.82</name>
    <dbReference type="NCBI Taxonomy" id="1314786"/>
    <lineage>
        <taxon>Eukaryota</taxon>
        <taxon>Fungi</taxon>
        <taxon>Dikarya</taxon>
        <taxon>Ascomycota</taxon>
        <taxon>Pezizomycotina</taxon>
        <taxon>Dothideomycetes</taxon>
        <taxon>Dothideomycetidae</taxon>
        <taxon>Mycosphaerellales</taxon>
        <taxon>Dissoconiaceae</taxon>
        <taxon>Dissoconium</taxon>
    </lineage>
</organism>
<feature type="binding site" evidence="4">
    <location>
        <begin position="33"/>
        <end position="52"/>
    </location>
    <ligand>
        <name>NAD(+)</name>
        <dbReference type="ChEBI" id="CHEBI:57540"/>
    </ligand>
</feature>
<dbReference type="PANTHER" id="PTHR11085">
    <property type="entry name" value="NAD-DEPENDENT PROTEIN DEACYLASE SIRTUIN-5, MITOCHONDRIAL-RELATED"/>
    <property type="match status" value="1"/>
</dbReference>
<dbReference type="SUPFAM" id="SSF52467">
    <property type="entry name" value="DHS-like NAD/FAD-binding domain"/>
    <property type="match status" value="1"/>
</dbReference>
<comment type="similarity">
    <text evidence="4">Belongs to the sirtuin family. Class III subfamily.</text>
</comment>
<comment type="caution">
    <text evidence="4">Lacks conserved residue(s) required for the propagation of feature annotation.</text>
</comment>
<dbReference type="GeneID" id="54362492"/>
<proteinExistence type="inferred from homology"/>
<keyword evidence="4" id="KW-0496">Mitochondrion</keyword>
<evidence type="ECO:0000259" key="7">
    <source>
        <dbReference type="PROSITE" id="PS50305"/>
    </source>
</evidence>
<evidence type="ECO:0000256" key="6">
    <source>
        <dbReference type="SAM" id="MobiDB-lite"/>
    </source>
</evidence>
<feature type="binding site" evidence="4 5">
    <location>
        <position position="139"/>
    </location>
    <ligand>
        <name>Zn(2+)</name>
        <dbReference type="ChEBI" id="CHEBI:29105"/>
    </ligand>
</feature>
<comment type="subcellular location">
    <subcellularLocation>
        <location evidence="4">Mitochondrion</location>
    </subcellularLocation>
</comment>
<dbReference type="GO" id="GO:0017136">
    <property type="term" value="F:histone deacetylase activity, NAD-dependent"/>
    <property type="evidence" value="ECO:0007669"/>
    <property type="project" value="TreeGrafter"/>
</dbReference>
<dbReference type="HAMAP" id="MF_01121">
    <property type="entry name" value="Sirtuin_ClassIII"/>
    <property type="match status" value="1"/>
</dbReference>
<dbReference type="InterPro" id="IPR026591">
    <property type="entry name" value="Sirtuin_cat_small_dom_sf"/>
</dbReference>
<reference evidence="9" key="3">
    <citation type="submission" date="2025-08" db="UniProtKB">
        <authorList>
            <consortium name="RefSeq"/>
        </authorList>
    </citation>
    <scope>IDENTIFICATION</scope>
    <source>
        <strain evidence="9">CBS 342.82</strain>
    </source>
</reference>
<accession>A0A6J3M7R6</accession>
<keyword evidence="4 5" id="KW-0479">Metal-binding</keyword>
<feature type="binding site" evidence="4">
    <location>
        <position position="77"/>
    </location>
    <ligand>
        <name>substrate</name>
    </ligand>
</feature>
<dbReference type="OrthoDB" id="424302at2759"/>
<comment type="domain">
    <text evidence="4">In contrast to class I sirtuins, class III sirtuins have only weak deacetylase activity. Difference in substrate specificity is probably due to a larger hydrophobic pocket with 2 residues (Tyr-77 and Arg-80) that bind to malonylated and succinylated substrates and define the specificity.</text>
</comment>
<dbReference type="PROSITE" id="PS50305">
    <property type="entry name" value="SIRTUIN"/>
    <property type="match status" value="1"/>
</dbReference>
<dbReference type="AlphaFoldDB" id="A0A6J3M7R6"/>
<evidence type="ECO:0000256" key="1">
    <source>
        <dbReference type="ARBA" id="ARBA00006924"/>
    </source>
</evidence>
<dbReference type="RefSeq" id="XP_033460640.1">
    <property type="nucleotide sequence ID" value="XM_033604692.1"/>
</dbReference>
<dbReference type="InterPro" id="IPR003000">
    <property type="entry name" value="Sirtuin"/>
</dbReference>
<feature type="binding site" evidence="4">
    <location>
        <position position="302"/>
    </location>
    <ligand>
        <name>NAD(+)</name>
        <dbReference type="ChEBI" id="CHEBI:57540"/>
    </ligand>
</feature>
<name>A0A6J3M7R6_9PEZI</name>
<feature type="binding site" evidence="4">
    <location>
        <begin position="254"/>
        <end position="256"/>
    </location>
    <ligand>
        <name>NAD(+)</name>
        <dbReference type="ChEBI" id="CHEBI:57540"/>
    </ligand>
</feature>
<dbReference type="EC" id="2.3.1.-" evidence="4"/>
<dbReference type="Proteomes" id="UP000504637">
    <property type="component" value="Unplaced"/>
</dbReference>
<sequence length="321" mass="34680">MPSHRPGLRSVESQLPSFHGCLSKSRRILAVCGAGLSASSGLPTFRGAGGLWRTHVSQELATPGAFRRDPGLVWQFYSYRRHVALNVEPNPAHYALAELARRVPGFLALTQNVDGLSPRAGHPEASLLLLHGSLFDVACTHIACGYRGVDYVDPIVPSLAIPRGGQDPTSIESRKAHAGQTHDNEQLVELDISREDVHLPSVALEDLPACPKCRTYLLRPGVVWFGESLPEDVLNAADAYVESGEPIDIVMVIGTSARVWPAAGYIDEARAKGARVCIINMDADDTPAAGWSKRDWFFVGDAAELMPKLLSPIIGEVPAQQ</sequence>
<comment type="catalytic activity">
    <reaction evidence="4">
        <text>N(6)-glutaryl-L-lysyl-[protein] + NAD(+) + H2O = 2''-O-glutaryl-ADP-D-ribose + nicotinamide + L-lysyl-[protein]</text>
        <dbReference type="Rhea" id="RHEA:47664"/>
        <dbReference type="Rhea" id="RHEA-COMP:9752"/>
        <dbReference type="Rhea" id="RHEA-COMP:11875"/>
        <dbReference type="ChEBI" id="CHEBI:15377"/>
        <dbReference type="ChEBI" id="CHEBI:17154"/>
        <dbReference type="ChEBI" id="CHEBI:29969"/>
        <dbReference type="ChEBI" id="CHEBI:57540"/>
        <dbReference type="ChEBI" id="CHEBI:87828"/>
        <dbReference type="ChEBI" id="CHEBI:87829"/>
    </reaction>
</comment>
<gene>
    <name evidence="9" type="ORF">K489DRAFT_379599</name>
</gene>
<feature type="compositionally biased region" description="Basic and acidic residues" evidence="6">
    <location>
        <begin position="172"/>
        <end position="182"/>
    </location>
</feature>
<comment type="cofactor">
    <cofactor evidence="4">
        <name>Zn(2+)</name>
        <dbReference type="ChEBI" id="CHEBI:29105"/>
    </cofactor>
    <text evidence="4">Binds 1 zinc ion per subunit.</text>
</comment>
<feature type="binding site" evidence="4">
    <location>
        <position position="80"/>
    </location>
    <ligand>
        <name>substrate</name>
    </ligand>
</feature>
<comment type="function">
    <text evidence="4">NAD-dependent lysine demalonylase, desuccinylase and deglutarylase that specifically removes malonyl, succinyl and glutaryl groups on target proteins. Has weak NAD-dependent protein deacetylase activity; however this activity may not be physiologically relevant in vivo.</text>
</comment>
<reference evidence="9" key="2">
    <citation type="submission" date="2020-04" db="EMBL/GenBank/DDBJ databases">
        <authorList>
            <consortium name="NCBI Genome Project"/>
        </authorList>
    </citation>
    <scope>NUCLEOTIDE SEQUENCE</scope>
    <source>
        <strain evidence="9">CBS 342.82</strain>
    </source>
</reference>
<keyword evidence="2 4" id="KW-0808">Transferase</keyword>
<protein>
    <recommendedName>
        <fullName evidence="4">NAD-dependent protein deacylase</fullName>
        <ecNumber evidence="4">2.3.1.-</ecNumber>
    </recommendedName>
    <alternativeName>
        <fullName evidence="4">Regulatory protein SIR2 homolog 5</fullName>
    </alternativeName>
</protein>
<dbReference type="InterPro" id="IPR050134">
    <property type="entry name" value="NAD-dep_sirtuin_deacylases"/>
</dbReference>
<comment type="similarity">
    <text evidence="1">Belongs to the sirtuin family. Class I subfamily.</text>
</comment>
<comment type="catalytic activity">
    <reaction evidence="4">
        <text>N(6)-succinyl-L-lysyl-[protein] + NAD(+) + H2O = 2''-O-succinyl-ADP-D-ribose + nicotinamide + L-lysyl-[protein]</text>
        <dbReference type="Rhea" id="RHEA:47668"/>
        <dbReference type="Rhea" id="RHEA-COMP:9752"/>
        <dbReference type="Rhea" id="RHEA-COMP:11877"/>
        <dbReference type="ChEBI" id="CHEBI:15377"/>
        <dbReference type="ChEBI" id="CHEBI:17154"/>
        <dbReference type="ChEBI" id="CHEBI:29969"/>
        <dbReference type="ChEBI" id="CHEBI:57540"/>
        <dbReference type="ChEBI" id="CHEBI:87830"/>
        <dbReference type="ChEBI" id="CHEBI:87832"/>
    </reaction>
</comment>
<dbReference type="InterPro" id="IPR026590">
    <property type="entry name" value="Ssirtuin_cat_dom"/>
</dbReference>
<dbReference type="PANTHER" id="PTHR11085:SF10">
    <property type="entry name" value="NAD-DEPENDENT PROTEIN DEACYLASE SIRTUIN-5, MITOCHONDRIAL-RELATED"/>
    <property type="match status" value="1"/>
</dbReference>
<feature type="domain" description="Deacetylase sirtuin-type" evidence="7">
    <location>
        <begin position="8"/>
        <end position="321"/>
    </location>
</feature>
<dbReference type="GO" id="GO:0005739">
    <property type="term" value="C:mitochondrion"/>
    <property type="evidence" value="ECO:0007669"/>
    <property type="project" value="UniProtKB-SubCell"/>
</dbReference>
<feature type="binding site" evidence="5">
    <location>
        <position position="144"/>
    </location>
    <ligand>
        <name>Zn(2+)</name>
        <dbReference type="ChEBI" id="CHEBI:29105"/>
    </ligand>
</feature>
<comment type="catalytic activity">
    <reaction evidence="4">
        <text>N(6)-malonyl-L-lysyl-[protein] + NAD(+) + H2O = 2''-O-malonyl-ADP-D-ribose + nicotinamide + L-lysyl-[protein]</text>
        <dbReference type="Rhea" id="RHEA:47672"/>
        <dbReference type="Rhea" id="RHEA-COMP:9752"/>
        <dbReference type="Rhea" id="RHEA-COMP:11878"/>
        <dbReference type="ChEBI" id="CHEBI:15377"/>
        <dbReference type="ChEBI" id="CHEBI:17154"/>
        <dbReference type="ChEBI" id="CHEBI:29969"/>
        <dbReference type="ChEBI" id="CHEBI:57540"/>
        <dbReference type="ChEBI" id="CHEBI:87831"/>
        <dbReference type="ChEBI" id="CHEBI:87833"/>
    </reaction>
</comment>
<dbReference type="GO" id="GO:0036055">
    <property type="term" value="F:protein-succinyllysine desuccinylase activity"/>
    <property type="evidence" value="ECO:0007669"/>
    <property type="project" value="UniProtKB-UniRule"/>
</dbReference>
<feature type="active site" description="Proton acceptor" evidence="4 5">
    <location>
        <position position="131"/>
    </location>
</feature>
<dbReference type="CDD" id="cd01412">
    <property type="entry name" value="SIRT5_Af1_CobB"/>
    <property type="match status" value="1"/>
</dbReference>
<evidence type="ECO:0000256" key="5">
    <source>
        <dbReference type="PROSITE-ProRule" id="PRU00236"/>
    </source>
</evidence>
<dbReference type="GO" id="GO:0005634">
    <property type="term" value="C:nucleus"/>
    <property type="evidence" value="ECO:0007669"/>
    <property type="project" value="TreeGrafter"/>
</dbReference>
<dbReference type="Gene3D" id="3.40.50.1220">
    <property type="entry name" value="TPP-binding domain"/>
    <property type="match status" value="1"/>
</dbReference>
<evidence type="ECO:0000256" key="2">
    <source>
        <dbReference type="ARBA" id="ARBA00022679"/>
    </source>
</evidence>